<evidence type="ECO:0000313" key="9">
    <source>
        <dbReference type="Proteomes" id="UP001597295"/>
    </source>
</evidence>
<dbReference type="SUPFAM" id="SSF52402">
    <property type="entry name" value="Adenine nucleotide alpha hydrolases-like"/>
    <property type="match status" value="1"/>
</dbReference>
<dbReference type="EMBL" id="JBHUIP010000012">
    <property type="protein sequence ID" value="MFD2263622.1"/>
    <property type="molecule type" value="Genomic_DNA"/>
</dbReference>
<dbReference type="Pfam" id="PF01171">
    <property type="entry name" value="ATP_bind_3"/>
    <property type="match status" value="1"/>
</dbReference>
<feature type="domain" description="tRNA(Ile)-lysidine/2-thiocytidine synthase N-terminal" evidence="7">
    <location>
        <begin position="23"/>
        <end position="199"/>
    </location>
</feature>
<proteinExistence type="inferred from homology"/>
<comment type="similarity">
    <text evidence="6">Belongs to the tRNA(Ile)-lysidine synthase family.</text>
</comment>
<evidence type="ECO:0000259" key="7">
    <source>
        <dbReference type="Pfam" id="PF01171"/>
    </source>
</evidence>
<reference evidence="9" key="1">
    <citation type="journal article" date="2019" name="Int. J. Syst. Evol. Microbiol.">
        <title>The Global Catalogue of Microorganisms (GCM) 10K type strain sequencing project: providing services to taxonomists for standard genome sequencing and annotation.</title>
        <authorList>
            <consortium name="The Broad Institute Genomics Platform"/>
            <consortium name="The Broad Institute Genome Sequencing Center for Infectious Disease"/>
            <person name="Wu L."/>
            <person name="Ma J."/>
        </authorList>
    </citation>
    <scope>NUCLEOTIDE SEQUENCE [LARGE SCALE GENOMIC DNA]</scope>
    <source>
        <strain evidence="9">CGMCC 1.19062</strain>
    </source>
</reference>
<keyword evidence="6" id="KW-0963">Cytoplasm</keyword>
<dbReference type="Proteomes" id="UP001597295">
    <property type="component" value="Unassembled WGS sequence"/>
</dbReference>
<keyword evidence="2 6" id="KW-0819">tRNA processing</keyword>
<dbReference type="InterPro" id="IPR012094">
    <property type="entry name" value="tRNA_Ile_lys_synt"/>
</dbReference>
<evidence type="ECO:0000256" key="5">
    <source>
        <dbReference type="ARBA" id="ARBA00048539"/>
    </source>
</evidence>
<evidence type="ECO:0000313" key="8">
    <source>
        <dbReference type="EMBL" id="MFD2263622.1"/>
    </source>
</evidence>
<dbReference type="PANTHER" id="PTHR43033:SF1">
    <property type="entry name" value="TRNA(ILE)-LYSIDINE SYNTHASE-RELATED"/>
    <property type="match status" value="1"/>
</dbReference>
<name>A0ABW5DRE1_9PROT</name>
<dbReference type="RefSeq" id="WP_379877298.1">
    <property type="nucleotide sequence ID" value="NZ_JBHUIP010000012.1"/>
</dbReference>
<evidence type="ECO:0000256" key="1">
    <source>
        <dbReference type="ARBA" id="ARBA00022598"/>
    </source>
</evidence>
<gene>
    <name evidence="6 8" type="primary">tilS</name>
    <name evidence="8" type="ORF">ACFSM5_12045</name>
</gene>
<dbReference type="NCBIfam" id="TIGR02432">
    <property type="entry name" value="lysidine_TilS_N"/>
    <property type="match status" value="1"/>
</dbReference>
<keyword evidence="4 6" id="KW-0067">ATP-binding</keyword>
<evidence type="ECO:0000256" key="3">
    <source>
        <dbReference type="ARBA" id="ARBA00022741"/>
    </source>
</evidence>
<dbReference type="PANTHER" id="PTHR43033">
    <property type="entry name" value="TRNA(ILE)-LYSIDINE SYNTHASE-RELATED"/>
    <property type="match status" value="1"/>
</dbReference>
<comment type="caution">
    <text evidence="8">The sequence shown here is derived from an EMBL/GenBank/DDBJ whole genome shotgun (WGS) entry which is preliminary data.</text>
</comment>
<evidence type="ECO:0000256" key="6">
    <source>
        <dbReference type="HAMAP-Rule" id="MF_01161"/>
    </source>
</evidence>
<evidence type="ECO:0000256" key="4">
    <source>
        <dbReference type="ARBA" id="ARBA00022840"/>
    </source>
</evidence>
<dbReference type="InterPro" id="IPR012795">
    <property type="entry name" value="tRNA_Ile_lys_synt_N"/>
</dbReference>
<evidence type="ECO:0000256" key="2">
    <source>
        <dbReference type="ARBA" id="ARBA00022694"/>
    </source>
</evidence>
<feature type="binding site" evidence="6">
    <location>
        <begin position="28"/>
        <end position="33"/>
    </location>
    <ligand>
        <name>ATP</name>
        <dbReference type="ChEBI" id="CHEBI:30616"/>
    </ligand>
</feature>
<accession>A0ABW5DRE1</accession>
<organism evidence="8 9">
    <name type="scientific">Lacibacterium aquatile</name>
    <dbReference type="NCBI Taxonomy" id="1168082"/>
    <lineage>
        <taxon>Bacteria</taxon>
        <taxon>Pseudomonadati</taxon>
        <taxon>Pseudomonadota</taxon>
        <taxon>Alphaproteobacteria</taxon>
        <taxon>Rhodospirillales</taxon>
        <taxon>Rhodospirillaceae</taxon>
    </lineage>
</organism>
<comment type="subcellular location">
    <subcellularLocation>
        <location evidence="6">Cytoplasm</location>
    </subcellularLocation>
</comment>
<dbReference type="InterPro" id="IPR014729">
    <property type="entry name" value="Rossmann-like_a/b/a_fold"/>
</dbReference>
<comment type="catalytic activity">
    <reaction evidence="5 6">
        <text>cytidine(34) in tRNA(Ile2) + L-lysine + ATP = lysidine(34) in tRNA(Ile2) + AMP + diphosphate + H(+)</text>
        <dbReference type="Rhea" id="RHEA:43744"/>
        <dbReference type="Rhea" id="RHEA-COMP:10625"/>
        <dbReference type="Rhea" id="RHEA-COMP:10670"/>
        <dbReference type="ChEBI" id="CHEBI:15378"/>
        <dbReference type="ChEBI" id="CHEBI:30616"/>
        <dbReference type="ChEBI" id="CHEBI:32551"/>
        <dbReference type="ChEBI" id="CHEBI:33019"/>
        <dbReference type="ChEBI" id="CHEBI:82748"/>
        <dbReference type="ChEBI" id="CHEBI:83665"/>
        <dbReference type="ChEBI" id="CHEBI:456215"/>
        <dbReference type="EC" id="6.3.4.19"/>
    </reaction>
</comment>
<dbReference type="HAMAP" id="MF_01161">
    <property type="entry name" value="tRNA_Ile_lys_synt"/>
    <property type="match status" value="1"/>
</dbReference>
<dbReference type="CDD" id="cd01992">
    <property type="entry name" value="TilS_N"/>
    <property type="match status" value="1"/>
</dbReference>
<dbReference type="InterPro" id="IPR011063">
    <property type="entry name" value="TilS/TtcA_N"/>
</dbReference>
<dbReference type="GO" id="GO:0032267">
    <property type="term" value="F:tRNA(Ile)-lysidine synthase activity"/>
    <property type="evidence" value="ECO:0007669"/>
    <property type="project" value="UniProtKB-EC"/>
</dbReference>
<comment type="function">
    <text evidence="6">Ligates lysine onto the cytidine present at position 34 of the AUA codon-specific tRNA(Ile) that contains the anticodon CAU, in an ATP-dependent manner. Cytidine is converted to lysidine, thus changing the amino acid specificity of the tRNA from methionine to isoleucine.</text>
</comment>
<comment type="domain">
    <text evidence="6">The N-terminal region contains the highly conserved SGGXDS motif, predicted to be a P-loop motif involved in ATP binding.</text>
</comment>
<dbReference type="Gene3D" id="3.40.50.620">
    <property type="entry name" value="HUPs"/>
    <property type="match status" value="1"/>
</dbReference>
<keyword evidence="9" id="KW-1185">Reference proteome</keyword>
<protein>
    <recommendedName>
        <fullName evidence="6">tRNA(Ile)-lysidine synthase</fullName>
        <ecNumber evidence="6">6.3.4.19</ecNumber>
    </recommendedName>
    <alternativeName>
        <fullName evidence="6">tRNA(Ile)-2-lysyl-cytidine synthase</fullName>
    </alternativeName>
    <alternativeName>
        <fullName evidence="6">tRNA(Ile)-lysidine synthetase</fullName>
    </alternativeName>
</protein>
<keyword evidence="3 6" id="KW-0547">Nucleotide-binding</keyword>
<keyword evidence="1 6" id="KW-0436">Ligase</keyword>
<sequence>MILPGWFATRMDRIGGFEKAPHLAVAVSGGPDSMALLALAHAWALGRNGRVTALTVDHGLRSEAADEAAGVAVWCAGQGIAHRTLNLTLGQPVANIQARARSGRYEALERWCADAGVLHLLLGHHRDDQSDTFLLRLGRGSGLEGLAGMALETARLSCRLLRPLLDVSKQELVEIAATLPTVDDPSNRDGRYARVKVRRASAELDALGLTSGRLAITAGHLARAGAAVARMTDRAMVRYARPHPAGFARLNTAFVAEEPEVALRLLARLAVWVGAADYAPRFDRLERLLAACQAREIRERTLGGALWLRRGDELLICREPSAIAPALDLGQPAIWDGRFSIRDPAPDWTIGALGPEAARLRTKSRWPSLVLRGLPVLRMLDGSRSVPHLSLHDGQSAPLILHTPPRRLVDGMWS</sequence>
<dbReference type="EC" id="6.3.4.19" evidence="6"/>